<organism evidence="1 2">
    <name type="scientific">Chenggangzhangella methanolivorans</name>
    <dbReference type="NCBI Taxonomy" id="1437009"/>
    <lineage>
        <taxon>Bacteria</taxon>
        <taxon>Pseudomonadati</taxon>
        <taxon>Pseudomonadota</taxon>
        <taxon>Alphaproteobacteria</taxon>
        <taxon>Hyphomicrobiales</taxon>
        <taxon>Methylopilaceae</taxon>
        <taxon>Chenggangzhangella</taxon>
    </lineage>
</organism>
<accession>A0A9E6RF20</accession>
<evidence type="ECO:0008006" key="3">
    <source>
        <dbReference type="Google" id="ProtNLM"/>
    </source>
</evidence>
<name>A0A9E6RF20_9HYPH</name>
<dbReference type="Gene3D" id="2.40.10.10">
    <property type="entry name" value="Trypsin-like serine proteases"/>
    <property type="match status" value="2"/>
</dbReference>
<reference evidence="1" key="1">
    <citation type="submission" date="2021-08" db="EMBL/GenBank/DDBJ databases">
        <authorList>
            <person name="Zhang H."/>
            <person name="Xu M."/>
            <person name="Yu Z."/>
            <person name="Yang L."/>
            <person name="Cai Y."/>
        </authorList>
    </citation>
    <scope>NUCLEOTIDE SEQUENCE</scope>
    <source>
        <strain evidence="1">CHL1</strain>
    </source>
</reference>
<evidence type="ECO:0000313" key="1">
    <source>
        <dbReference type="EMBL" id="QZO02428.1"/>
    </source>
</evidence>
<dbReference type="InterPro" id="IPR009003">
    <property type="entry name" value="Peptidase_S1_PA"/>
</dbReference>
<dbReference type="Proteomes" id="UP000825701">
    <property type="component" value="Chromosome"/>
</dbReference>
<protein>
    <recommendedName>
        <fullName evidence="3">Peptidase S1 domain-containing protein</fullName>
    </recommendedName>
</protein>
<dbReference type="InterPro" id="IPR043504">
    <property type="entry name" value="Peptidase_S1_PA_chymotrypsin"/>
</dbReference>
<sequence length="195" mass="20614">MPAYSDGAAPFGEWDWHTVIAPTKYLKGTDRCAVRGIVCESDVAVIILAPQGSRYAGDATGYFGFAVGGFSYNNAGQAQITQLGYPVSLNGGEEMIRTDAQGVIDQSLANNTVMGSGQTGGSSGGPWLVNFGLGVTPDNTNPFGRDPQRNRVVGVTSWGYNDNGQMKQQGASFFTKKNITTLVKDACKKVKAACK</sequence>
<dbReference type="AlphaFoldDB" id="A0A9E6RF20"/>
<proteinExistence type="predicted"/>
<dbReference type="KEGG" id="cmet:K6K41_17790"/>
<dbReference type="SUPFAM" id="SSF50494">
    <property type="entry name" value="Trypsin-like serine proteases"/>
    <property type="match status" value="1"/>
</dbReference>
<keyword evidence="2" id="KW-1185">Reference proteome</keyword>
<evidence type="ECO:0000313" key="2">
    <source>
        <dbReference type="Proteomes" id="UP000825701"/>
    </source>
</evidence>
<dbReference type="EMBL" id="CP081869">
    <property type="protein sequence ID" value="QZO02428.1"/>
    <property type="molecule type" value="Genomic_DNA"/>
</dbReference>
<gene>
    <name evidence="1" type="ORF">K6K41_17790</name>
</gene>